<feature type="compositionally biased region" description="Polar residues" evidence="1">
    <location>
        <begin position="1"/>
        <end position="15"/>
    </location>
</feature>
<reference evidence="2 3" key="1">
    <citation type="submission" date="2012-08" db="EMBL/GenBank/DDBJ databases">
        <title>Oryza genome evolution.</title>
        <authorList>
            <person name="Wing R.A."/>
        </authorList>
    </citation>
    <scope>NUCLEOTIDE SEQUENCE</scope>
</reference>
<keyword evidence="3" id="KW-1185">Reference proteome</keyword>
<name>A0A0D9WP83_9ORYZ</name>
<accession>A0A0D9WP83</accession>
<reference evidence="2" key="3">
    <citation type="submission" date="2015-04" db="UniProtKB">
        <authorList>
            <consortium name="EnsemblPlants"/>
        </authorList>
    </citation>
    <scope>IDENTIFICATION</scope>
</reference>
<evidence type="ECO:0000256" key="1">
    <source>
        <dbReference type="SAM" id="MobiDB-lite"/>
    </source>
</evidence>
<evidence type="ECO:0000313" key="3">
    <source>
        <dbReference type="Proteomes" id="UP000032180"/>
    </source>
</evidence>
<evidence type="ECO:0000313" key="2">
    <source>
        <dbReference type="EnsemblPlants" id="LPERR06G09430.1"/>
    </source>
</evidence>
<dbReference type="HOGENOM" id="CLU_2486631_0_0_1"/>
<dbReference type="AlphaFoldDB" id="A0A0D9WP83"/>
<reference evidence="3" key="2">
    <citation type="submission" date="2013-12" db="EMBL/GenBank/DDBJ databases">
        <authorList>
            <person name="Yu Y."/>
            <person name="Lee S."/>
            <person name="de Baynast K."/>
            <person name="Wissotski M."/>
            <person name="Liu L."/>
            <person name="Talag J."/>
            <person name="Goicoechea J."/>
            <person name="Angelova A."/>
            <person name="Jetty R."/>
            <person name="Kudrna D."/>
            <person name="Golser W."/>
            <person name="Rivera L."/>
            <person name="Zhang J."/>
            <person name="Wing R."/>
        </authorList>
    </citation>
    <scope>NUCLEOTIDE SEQUENCE</scope>
</reference>
<organism evidence="2 3">
    <name type="scientific">Leersia perrieri</name>
    <dbReference type="NCBI Taxonomy" id="77586"/>
    <lineage>
        <taxon>Eukaryota</taxon>
        <taxon>Viridiplantae</taxon>
        <taxon>Streptophyta</taxon>
        <taxon>Embryophyta</taxon>
        <taxon>Tracheophyta</taxon>
        <taxon>Spermatophyta</taxon>
        <taxon>Magnoliopsida</taxon>
        <taxon>Liliopsida</taxon>
        <taxon>Poales</taxon>
        <taxon>Poaceae</taxon>
        <taxon>BOP clade</taxon>
        <taxon>Oryzoideae</taxon>
        <taxon>Oryzeae</taxon>
        <taxon>Oryzinae</taxon>
        <taxon>Leersia</taxon>
    </lineage>
</organism>
<sequence length="87" mass="9746">MKHSVHSQNCYTTPSRAPEGHTQLGTWRLLIGALLFALRKPMWGKRGPAHLLFTLERCHPVANGRCNNRGGAPNEIYGAAVFDQHKR</sequence>
<protein>
    <submittedName>
        <fullName evidence="2">Uncharacterized protein</fullName>
    </submittedName>
</protein>
<proteinExistence type="predicted"/>
<dbReference type="EnsemblPlants" id="LPERR06G09430.1">
    <property type="protein sequence ID" value="LPERR06G09430.1"/>
    <property type="gene ID" value="LPERR06G09430"/>
</dbReference>
<dbReference type="Proteomes" id="UP000032180">
    <property type="component" value="Chromosome 6"/>
</dbReference>
<feature type="region of interest" description="Disordered" evidence="1">
    <location>
        <begin position="1"/>
        <end position="20"/>
    </location>
</feature>
<dbReference type="Gramene" id="LPERR06G09430.1">
    <property type="protein sequence ID" value="LPERR06G09430.1"/>
    <property type="gene ID" value="LPERR06G09430"/>
</dbReference>